<dbReference type="OrthoDB" id="7881616at2759"/>
<comment type="caution">
    <text evidence="3">The sequence shown here is derived from an EMBL/GenBank/DDBJ whole genome shotgun (WGS) entry which is preliminary data.</text>
</comment>
<dbReference type="AlphaFoldDB" id="A0A3M6U0N5"/>
<dbReference type="Pfam" id="PF02615">
    <property type="entry name" value="Ldh_2"/>
    <property type="match status" value="2"/>
</dbReference>
<dbReference type="PANTHER" id="PTHR11091:SF0">
    <property type="entry name" value="MALATE DEHYDROGENASE"/>
    <property type="match status" value="1"/>
</dbReference>
<dbReference type="EMBL" id="RCHS01002471">
    <property type="protein sequence ID" value="RMX47186.1"/>
    <property type="molecule type" value="Genomic_DNA"/>
</dbReference>
<dbReference type="InterPro" id="IPR003767">
    <property type="entry name" value="Malate/L-lactate_DH-like"/>
</dbReference>
<evidence type="ECO:0000256" key="1">
    <source>
        <dbReference type="ARBA" id="ARBA00006056"/>
    </source>
</evidence>
<name>A0A3M6U0N5_POCDA</name>
<evidence type="ECO:0000313" key="3">
    <source>
        <dbReference type="EMBL" id="RMX47186.1"/>
    </source>
</evidence>
<dbReference type="InterPro" id="IPR043143">
    <property type="entry name" value="Mal/L-sulf/L-lact_DH-like_NADP"/>
</dbReference>
<accession>A0A3M6U0N5</accession>
<organism evidence="3 4">
    <name type="scientific">Pocillopora damicornis</name>
    <name type="common">Cauliflower coral</name>
    <name type="synonym">Millepora damicornis</name>
    <dbReference type="NCBI Taxonomy" id="46731"/>
    <lineage>
        <taxon>Eukaryota</taxon>
        <taxon>Metazoa</taxon>
        <taxon>Cnidaria</taxon>
        <taxon>Anthozoa</taxon>
        <taxon>Hexacorallia</taxon>
        <taxon>Scleractinia</taxon>
        <taxon>Astrocoeniina</taxon>
        <taxon>Pocilloporidae</taxon>
        <taxon>Pocillopora</taxon>
    </lineage>
</organism>
<protein>
    <recommendedName>
        <fullName evidence="5">Malate dehydrogenase</fullName>
    </recommendedName>
</protein>
<dbReference type="STRING" id="46731.A0A3M6U0N5"/>
<sequence length="672" mass="72965">MTKLVSVVKARSFIERCMTAIGTDPKHSVAMANMLIDADIRGHFTHGLYRLEMYMRDIESGVTQARGEPSLEKDFAATALVNGNNLPGVVVGNFCMDLAIKKAKEYGIGCVVCKGSTHFGIAAWYSAQALQHGMIGMSMSNTSPVVVPTRAAKPSIGTNPLSVAAPGKEGDNFLLDMATSAVAFGKLRMCRVKGTEMPQGWGVDSKGLETVDPVEAMDRGGLFPLGGAEITGGYKGFGLAMMVDVFCGMLSGSTFGTNIKRWKGEEERGHCFIAVNPKVYADGFEDRMQASMDQYRNLEPAEGETAVLVAGDPEKEHMRKVSEDGGIYYHENVLKSMDKIADRLGVAYLLRQRVLVAEVRSFVERCMVSVGTDPKHGAALSQVLTEADVRGHFTHGLNRLEIYIRDIKNGITQPKGEPSIEKDFAASALVDGENLLGPVVGNFCMDLAIKKAKEYGIGWIACKGSTHFGIAAWYSGQALQHGMIGMNMTNTSPVVVPTKAAKLELCRLKGTEMPQGWGVDSKGSETVDPEKAIKEGGLLPLGGKEITGGYKGFGLAMMVDVFCGILSGSEFGTNIKRWQGEEERVQNLGQCFVAINPKVYADGFEDRMQTLMDQYRNLEPAEGETAVLVAGDPEREHMRKVRQDGAIHYHVNLLQNMDQIADRLGVEHLPTL</sequence>
<gene>
    <name evidence="3" type="ORF">pdam_00018533</name>
</gene>
<dbReference type="Proteomes" id="UP000275408">
    <property type="component" value="Unassembled WGS sequence"/>
</dbReference>
<dbReference type="GO" id="GO:0016491">
    <property type="term" value="F:oxidoreductase activity"/>
    <property type="evidence" value="ECO:0007669"/>
    <property type="project" value="UniProtKB-KW"/>
</dbReference>
<dbReference type="InterPro" id="IPR043144">
    <property type="entry name" value="Mal/L-sulf/L-lact_DH-like_ah"/>
</dbReference>
<dbReference type="PANTHER" id="PTHR11091">
    <property type="entry name" value="OXIDOREDUCTASE-RELATED"/>
    <property type="match status" value="1"/>
</dbReference>
<keyword evidence="4" id="KW-1185">Reference proteome</keyword>
<dbReference type="SUPFAM" id="SSF89733">
    <property type="entry name" value="L-sulfolactate dehydrogenase-like"/>
    <property type="match status" value="2"/>
</dbReference>
<dbReference type="InterPro" id="IPR036111">
    <property type="entry name" value="Mal/L-sulfo/L-lacto_DH-like_sf"/>
</dbReference>
<dbReference type="Gene3D" id="3.30.1370.60">
    <property type="entry name" value="Hypothetical oxidoreductase yiak, domain 2"/>
    <property type="match status" value="3"/>
</dbReference>
<evidence type="ECO:0008006" key="5">
    <source>
        <dbReference type="Google" id="ProtNLM"/>
    </source>
</evidence>
<comment type="similarity">
    <text evidence="1">Belongs to the LDH2/MDH2 oxidoreductase family.</text>
</comment>
<reference evidence="3 4" key="1">
    <citation type="journal article" date="2018" name="Sci. Rep.">
        <title>Comparative analysis of the Pocillopora damicornis genome highlights role of immune system in coral evolution.</title>
        <authorList>
            <person name="Cunning R."/>
            <person name="Bay R.A."/>
            <person name="Gillette P."/>
            <person name="Baker A.C."/>
            <person name="Traylor-Knowles N."/>
        </authorList>
    </citation>
    <scope>NUCLEOTIDE SEQUENCE [LARGE SCALE GENOMIC DNA]</scope>
    <source>
        <strain evidence="3">RSMAS</strain>
        <tissue evidence="3">Whole animal</tissue>
    </source>
</reference>
<proteinExistence type="inferred from homology"/>
<evidence type="ECO:0000256" key="2">
    <source>
        <dbReference type="ARBA" id="ARBA00023002"/>
    </source>
</evidence>
<keyword evidence="2" id="KW-0560">Oxidoreductase</keyword>
<dbReference type="Gene3D" id="1.10.1530.10">
    <property type="match status" value="2"/>
</dbReference>
<evidence type="ECO:0000313" key="4">
    <source>
        <dbReference type="Proteomes" id="UP000275408"/>
    </source>
</evidence>